<protein>
    <submittedName>
        <fullName evidence="1">Uncharacterized protein</fullName>
    </submittedName>
</protein>
<accession>A0ACB9GMX6</accession>
<proteinExistence type="predicted"/>
<reference evidence="1 2" key="2">
    <citation type="journal article" date="2022" name="Mol. Ecol. Resour.">
        <title>The genomes of chicory, endive, great burdock and yacon provide insights into Asteraceae paleo-polyploidization history and plant inulin production.</title>
        <authorList>
            <person name="Fan W."/>
            <person name="Wang S."/>
            <person name="Wang H."/>
            <person name="Wang A."/>
            <person name="Jiang F."/>
            <person name="Liu H."/>
            <person name="Zhao H."/>
            <person name="Xu D."/>
            <person name="Zhang Y."/>
        </authorList>
    </citation>
    <scope>NUCLEOTIDE SEQUENCE [LARGE SCALE GENOMIC DNA]</scope>
    <source>
        <strain evidence="2">cv. Yunnan</strain>
        <tissue evidence="1">Leaves</tissue>
    </source>
</reference>
<name>A0ACB9GMX6_9ASTR</name>
<keyword evidence="2" id="KW-1185">Reference proteome</keyword>
<reference evidence="2" key="1">
    <citation type="journal article" date="2022" name="Mol. Ecol. Resour.">
        <title>The genomes of chicory, endive, great burdock and yacon provide insights into Asteraceae palaeo-polyploidization history and plant inulin production.</title>
        <authorList>
            <person name="Fan W."/>
            <person name="Wang S."/>
            <person name="Wang H."/>
            <person name="Wang A."/>
            <person name="Jiang F."/>
            <person name="Liu H."/>
            <person name="Zhao H."/>
            <person name="Xu D."/>
            <person name="Zhang Y."/>
        </authorList>
    </citation>
    <scope>NUCLEOTIDE SEQUENCE [LARGE SCALE GENOMIC DNA]</scope>
    <source>
        <strain evidence="2">cv. Yunnan</strain>
    </source>
</reference>
<comment type="caution">
    <text evidence="1">The sequence shown here is derived from an EMBL/GenBank/DDBJ whole genome shotgun (WGS) entry which is preliminary data.</text>
</comment>
<sequence length="214" mass="23755">MSEAHDCTVDPNVIRATVKNTEVAISVDTIRQDFHLGGNNEEPSGLPSQLIMGCFQRMGYRGRANDTQARKAGSNGLKTSLQSAMVALTLNRGFNFSHYFYKEIVAQITPLEVQQQQVQEPVQENVIEPNVEVHDEVEDDIHDDQHEENMHNIEEEQIHSPPQDQEGNVNDTSTSSSESANDDDSDSDSEATKDFGSDHYDRLANIPVANAGKE</sequence>
<organism evidence="1 2">
    <name type="scientific">Smallanthus sonchifolius</name>
    <dbReference type="NCBI Taxonomy" id="185202"/>
    <lineage>
        <taxon>Eukaryota</taxon>
        <taxon>Viridiplantae</taxon>
        <taxon>Streptophyta</taxon>
        <taxon>Embryophyta</taxon>
        <taxon>Tracheophyta</taxon>
        <taxon>Spermatophyta</taxon>
        <taxon>Magnoliopsida</taxon>
        <taxon>eudicotyledons</taxon>
        <taxon>Gunneridae</taxon>
        <taxon>Pentapetalae</taxon>
        <taxon>asterids</taxon>
        <taxon>campanulids</taxon>
        <taxon>Asterales</taxon>
        <taxon>Asteraceae</taxon>
        <taxon>Asteroideae</taxon>
        <taxon>Heliantheae alliance</taxon>
        <taxon>Millerieae</taxon>
        <taxon>Smallanthus</taxon>
    </lineage>
</organism>
<gene>
    <name evidence="1" type="ORF">L1987_43169</name>
</gene>
<dbReference type="Proteomes" id="UP001056120">
    <property type="component" value="Linkage Group LG14"/>
</dbReference>
<evidence type="ECO:0000313" key="2">
    <source>
        <dbReference type="Proteomes" id="UP001056120"/>
    </source>
</evidence>
<dbReference type="EMBL" id="CM042031">
    <property type="protein sequence ID" value="KAI3784077.1"/>
    <property type="molecule type" value="Genomic_DNA"/>
</dbReference>
<evidence type="ECO:0000313" key="1">
    <source>
        <dbReference type="EMBL" id="KAI3784077.1"/>
    </source>
</evidence>